<proteinExistence type="predicted"/>
<sequence length="90" mass="9763">MTFSKSTIMVVFAVFLLAIVACIDVQTPTQDNTQPEPDPTNISHGPALTSENSEHHSHTSRKLIIFVIVVVLVLILIGGATVYQGCFILL</sequence>
<dbReference type="PROSITE" id="PS51257">
    <property type="entry name" value="PROKAR_LIPOPROTEIN"/>
    <property type="match status" value="1"/>
</dbReference>
<evidence type="ECO:0000256" key="2">
    <source>
        <dbReference type="SAM" id="Phobius"/>
    </source>
</evidence>
<organism evidence="4 5">
    <name type="scientific">Lupinus albus</name>
    <name type="common">White lupine</name>
    <name type="synonym">Lupinus termis</name>
    <dbReference type="NCBI Taxonomy" id="3870"/>
    <lineage>
        <taxon>Eukaryota</taxon>
        <taxon>Viridiplantae</taxon>
        <taxon>Streptophyta</taxon>
        <taxon>Embryophyta</taxon>
        <taxon>Tracheophyta</taxon>
        <taxon>Spermatophyta</taxon>
        <taxon>Magnoliopsida</taxon>
        <taxon>eudicotyledons</taxon>
        <taxon>Gunneridae</taxon>
        <taxon>Pentapetalae</taxon>
        <taxon>rosids</taxon>
        <taxon>fabids</taxon>
        <taxon>Fabales</taxon>
        <taxon>Fabaceae</taxon>
        <taxon>Papilionoideae</taxon>
        <taxon>50 kb inversion clade</taxon>
        <taxon>genistoids sensu lato</taxon>
        <taxon>core genistoids</taxon>
        <taxon>Genisteae</taxon>
        <taxon>Lupinus</taxon>
    </lineage>
</organism>
<keyword evidence="5" id="KW-1185">Reference proteome</keyword>
<evidence type="ECO:0000313" key="5">
    <source>
        <dbReference type="Proteomes" id="UP000447434"/>
    </source>
</evidence>
<feature type="region of interest" description="Disordered" evidence="1">
    <location>
        <begin position="29"/>
        <end position="55"/>
    </location>
</feature>
<feature type="transmembrane region" description="Helical" evidence="2">
    <location>
        <begin position="63"/>
        <end position="89"/>
    </location>
</feature>
<protein>
    <recommendedName>
        <fullName evidence="6">Transmembrane protein</fullName>
    </recommendedName>
</protein>
<reference evidence="5" key="1">
    <citation type="journal article" date="2020" name="Nat. Commun.">
        <title>Genome sequence of the cluster root forming white lupin.</title>
        <authorList>
            <person name="Hufnagel B."/>
            <person name="Marques A."/>
            <person name="Soriano A."/>
            <person name="Marques L."/>
            <person name="Divol F."/>
            <person name="Doumas P."/>
            <person name="Sallet E."/>
            <person name="Mancinotti D."/>
            <person name="Carrere S."/>
            <person name="Marande W."/>
            <person name="Arribat S."/>
            <person name="Keller J."/>
            <person name="Huneau C."/>
            <person name="Blein T."/>
            <person name="Aime D."/>
            <person name="Laguerre M."/>
            <person name="Taylor J."/>
            <person name="Schubert V."/>
            <person name="Nelson M."/>
            <person name="Geu-Flores F."/>
            <person name="Crespi M."/>
            <person name="Gallardo-Guerrero K."/>
            <person name="Delaux P.-M."/>
            <person name="Salse J."/>
            <person name="Berges H."/>
            <person name="Guyot R."/>
            <person name="Gouzy J."/>
            <person name="Peret B."/>
        </authorList>
    </citation>
    <scope>NUCLEOTIDE SEQUENCE [LARGE SCALE GENOMIC DNA]</scope>
    <source>
        <strain evidence="5">cv. Amiga</strain>
    </source>
</reference>
<evidence type="ECO:0000313" key="4">
    <source>
        <dbReference type="EMBL" id="KAE9590206.1"/>
    </source>
</evidence>
<evidence type="ECO:0000256" key="1">
    <source>
        <dbReference type="SAM" id="MobiDB-lite"/>
    </source>
</evidence>
<keyword evidence="2" id="KW-0472">Membrane</keyword>
<feature type="signal peptide" evidence="3">
    <location>
        <begin position="1"/>
        <end position="22"/>
    </location>
</feature>
<dbReference type="AlphaFoldDB" id="A0A6A4N8E0"/>
<keyword evidence="2" id="KW-0812">Transmembrane</keyword>
<keyword evidence="2" id="KW-1133">Transmembrane helix</keyword>
<accession>A0A6A4N8E0</accession>
<feature type="compositionally biased region" description="Polar residues" evidence="1">
    <location>
        <begin position="29"/>
        <end position="43"/>
    </location>
</feature>
<name>A0A6A4N8E0_LUPAL</name>
<dbReference type="Proteomes" id="UP000447434">
    <property type="component" value="Chromosome 21"/>
</dbReference>
<feature type="chain" id="PRO_5025483821" description="Transmembrane protein" evidence="3">
    <location>
        <begin position="23"/>
        <end position="90"/>
    </location>
</feature>
<evidence type="ECO:0000256" key="3">
    <source>
        <dbReference type="SAM" id="SignalP"/>
    </source>
</evidence>
<keyword evidence="3" id="KW-0732">Signal</keyword>
<evidence type="ECO:0008006" key="6">
    <source>
        <dbReference type="Google" id="ProtNLM"/>
    </source>
</evidence>
<comment type="caution">
    <text evidence="4">The sequence shown here is derived from an EMBL/GenBank/DDBJ whole genome shotgun (WGS) entry which is preliminary data.</text>
</comment>
<dbReference type="EMBL" id="WOCE01000021">
    <property type="protein sequence ID" value="KAE9590206.1"/>
    <property type="molecule type" value="Genomic_DNA"/>
</dbReference>
<gene>
    <name evidence="4" type="ORF">Lalb_Chr21g0317181</name>
</gene>